<dbReference type="OrthoDB" id="3175275at2"/>
<dbReference type="EMBL" id="FZON01000010">
    <property type="protein sequence ID" value="SNS29771.1"/>
    <property type="molecule type" value="Genomic_DNA"/>
</dbReference>
<dbReference type="InterPro" id="IPR029060">
    <property type="entry name" value="PIN-like_dom_sf"/>
</dbReference>
<dbReference type="GO" id="GO:0004540">
    <property type="term" value="F:RNA nuclease activity"/>
    <property type="evidence" value="ECO:0007669"/>
    <property type="project" value="InterPro"/>
</dbReference>
<comment type="function">
    <text evidence="5">Toxic component of a toxin-antitoxin (TA) system. An RNase.</text>
</comment>
<evidence type="ECO:0000256" key="4">
    <source>
        <dbReference type="ARBA" id="ARBA00022801"/>
    </source>
</evidence>
<proteinExistence type="inferred from homology"/>
<keyword evidence="5" id="KW-0460">Magnesium</keyword>
<reference evidence="7 8" key="1">
    <citation type="submission" date="2017-06" db="EMBL/GenBank/DDBJ databases">
        <authorList>
            <person name="Kim H.J."/>
            <person name="Triplett B.A."/>
        </authorList>
    </citation>
    <scope>NUCLEOTIDE SEQUENCE [LARGE SCALE GENOMIC DNA]</scope>
    <source>
        <strain evidence="7 8">DSM 11445</strain>
    </source>
</reference>
<evidence type="ECO:0000313" key="7">
    <source>
        <dbReference type="EMBL" id="SNS29771.1"/>
    </source>
</evidence>
<feature type="domain" description="PIN" evidence="6">
    <location>
        <begin position="2"/>
        <end position="125"/>
    </location>
</feature>
<evidence type="ECO:0000256" key="1">
    <source>
        <dbReference type="ARBA" id="ARBA00022649"/>
    </source>
</evidence>
<dbReference type="InterPro" id="IPR002716">
    <property type="entry name" value="PIN_dom"/>
</dbReference>
<dbReference type="Proteomes" id="UP000198440">
    <property type="component" value="Unassembled WGS sequence"/>
</dbReference>
<organism evidence="7 8">
    <name type="scientific">Antarctobacter heliothermus</name>
    <dbReference type="NCBI Taxonomy" id="74033"/>
    <lineage>
        <taxon>Bacteria</taxon>
        <taxon>Pseudomonadati</taxon>
        <taxon>Pseudomonadota</taxon>
        <taxon>Alphaproteobacteria</taxon>
        <taxon>Rhodobacterales</taxon>
        <taxon>Roseobacteraceae</taxon>
        <taxon>Antarctobacter</taxon>
    </lineage>
</organism>
<keyword evidence="4 5" id="KW-0378">Hydrolase</keyword>
<keyword evidence="2 5" id="KW-0540">Nuclease</keyword>
<dbReference type="SUPFAM" id="SSF88723">
    <property type="entry name" value="PIN domain-like"/>
    <property type="match status" value="1"/>
</dbReference>
<evidence type="ECO:0000256" key="3">
    <source>
        <dbReference type="ARBA" id="ARBA00022723"/>
    </source>
</evidence>
<evidence type="ECO:0000256" key="5">
    <source>
        <dbReference type="HAMAP-Rule" id="MF_00265"/>
    </source>
</evidence>
<dbReference type="InterPro" id="IPR022907">
    <property type="entry name" value="VapC_family"/>
</dbReference>
<evidence type="ECO:0000259" key="6">
    <source>
        <dbReference type="Pfam" id="PF01850"/>
    </source>
</evidence>
<gene>
    <name evidence="5" type="primary">vapC</name>
    <name evidence="7" type="ORF">SAMN04488078_101045</name>
</gene>
<keyword evidence="1 5" id="KW-1277">Toxin-antitoxin system</keyword>
<dbReference type="Pfam" id="PF01850">
    <property type="entry name" value="PIN"/>
    <property type="match status" value="1"/>
</dbReference>
<keyword evidence="3 5" id="KW-0479">Metal-binding</keyword>
<accession>A0A239DCY0</accession>
<dbReference type="GO" id="GO:0000287">
    <property type="term" value="F:magnesium ion binding"/>
    <property type="evidence" value="ECO:0007669"/>
    <property type="project" value="UniProtKB-UniRule"/>
</dbReference>
<evidence type="ECO:0000256" key="2">
    <source>
        <dbReference type="ARBA" id="ARBA00022722"/>
    </source>
</evidence>
<feature type="binding site" evidence="5">
    <location>
        <position position="99"/>
    </location>
    <ligand>
        <name>Mg(2+)</name>
        <dbReference type="ChEBI" id="CHEBI:18420"/>
    </ligand>
</feature>
<dbReference type="PANTHER" id="PTHR39664:SF2">
    <property type="entry name" value="NUCLEIC ACID-BINDING PROTEIN, CONTAINING PIN DOMAIN-RELATED"/>
    <property type="match status" value="1"/>
</dbReference>
<feature type="binding site" evidence="5">
    <location>
        <position position="5"/>
    </location>
    <ligand>
        <name>Mg(2+)</name>
        <dbReference type="ChEBI" id="CHEBI:18420"/>
    </ligand>
</feature>
<protein>
    <recommendedName>
        <fullName evidence="5">Ribonuclease VapC</fullName>
        <shortName evidence="5">RNase VapC</shortName>
        <ecNumber evidence="5">3.1.-.-</ecNumber>
    </recommendedName>
    <alternativeName>
        <fullName evidence="5">Toxin VapC</fullName>
    </alternativeName>
</protein>
<dbReference type="GO" id="GO:0016787">
    <property type="term" value="F:hydrolase activity"/>
    <property type="evidence" value="ECO:0007669"/>
    <property type="project" value="UniProtKB-KW"/>
</dbReference>
<dbReference type="AlphaFoldDB" id="A0A239DCY0"/>
<dbReference type="Gene3D" id="3.40.50.1010">
    <property type="entry name" value="5'-nuclease"/>
    <property type="match status" value="1"/>
</dbReference>
<dbReference type="PANTHER" id="PTHR39664">
    <property type="match status" value="1"/>
</dbReference>
<evidence type="ECO:0000313" key="8">
    <source>
        <dbReference type="Proteomes" id="UP000198440"/>
    </source>
</evidence>
<comment type="similarity">
    <text evidence="5">Belongs to the PINc/VapC protein family.</text>
</comment>
<sequence length="132" mass="14257">MIAVDTNVLVRFLVQDDVDQARIAGDIFDQLTDTEPGFVSREVLIELVWVLERAYGYGRAQIAGALDGLLSSTEVRIEAGDDVGSALDLYRNDGFGFADLMIAAAARRAGAAELVTFDRKAARLPGVRLLQG</sequence>
<dbReference type="HAMAP" id="MF_00265">
    <property type="entry name" value="VapC_Nob1"/>
    <property type="match status" value="1"/>
</dbReference>
<dbReference type="RefSeq" id="WP_089277210.1">
    <property type="nucleotide sequence ID" value="NZ_FZON01000010.1"/>
</dbReference>
<dbReference type="CDD" id="cd18683">
    <property type="entry name" value="PIN_VapC-like"/>
    <property type="match status" value="1"/>
</dbReference>
<keyword evidence="5" id="KW-0800">Toxin</keyword>
<dbReference type="GO" id="GO:0090729">
    <property type="term" value="F:toxin activity"/>
    <property type="evidence" value="ECO:0007669"/>
    <property type="project" value="UniProtKB-KW"/>
</dbReference>
<name>A0A239DCY0_9RHOB</name>
<dbReference type="EC" id="3.1.-.-" evidence="5"/>
<comment type="cofactor">
    <cofactor evidence="5">
        <name>Mg(2+)</name>
        <dbReference type="ChEBI" id="CHEBI:18420"/>
    </cofactor>
</comment>